<feature type="transmembrane region" description="Helical" evidence="6">
    <location>
        <begin position="108"/>
        <end position="129"/>
    </location>
</feature>
<comment type="caution">
    <text evidence="8">The sequence shown here is derived from an EMBL/GenBank/DDBJ whole genome shotgun (WGS) entry which is preliminary data.</text>
</comment>
<feature type="compositionally biased region" description="Gly residues" evidence="5">
    <location>
        <begin position="401"/>
        <end position="413"/>
    </location>
</feature>
<feature type="domain" description="Sugar phosphate transporter" evidence="7">
    <location>
        <begin position="73"/>
        <end position="326"/>
    </location>
</feature>
<dbReference type="InterPro" id="IPR004853">
    <property type="entry name" value="Sugar_P_trans_dom"/>
</dbReference>
<evidence type="ECO:0000256" key="4">
    <source>
        <dbReference type="ARBA" id="ARBA00023136"/>
    </source>
</evidence>
<dbReference type="InterPro" id="IPR050186">
    <property type="entry name" value="TPT_transporter"/>
</dbReference>
<feature type="transmembrane region" description="Helical" evidence="6">
    <location>
        <begin position="217"/>
        <end position="236"/>
    </location>
</feature>
<proteinExistence type="predicted"/>
<sequence>MSSAKSQAPEETVPGCEEELREKSLPTWGPLFGHRSEKIVFTKGDGSPEESLLTVTITETTVIESDLGVWSSRALIYLTLWFFFSFCTLFLNKYILSLLEGEPSMLGAVQMLSTTLIGCVKIFVPCCLYQHKTRLSYPPNFIMTMLFVGLMRFATVVLGLVSLKNVAVSFAETVKSSAPIFTVIMSRMILGEYTGLLVNLSLIPVMGGLALCTATEISFNILGFSAALSTNIMDCLQNVFSKKLLSGDKYRFSAPELQFYTSAAAVALLIPAWAFFMDVPVIGRSGKSFSYSQDIVLLLLTDGALFHLQSVTAYALMGKISPVTFSHTAKQGQGGSSRVTPSTRDTQGRCQTLADPELRVRHFRPPPSRHRRAPEEEVTTFLTRAGRSFFSDSGIGDGDDGAGVRGGGRSDVG</sequence>
<reference evidence="8" key="1">
    <citation type="submission" date="2020-03" db="EMBL/GenBank/DDBJ databases">
        <title>Studies in the Genomics of Life Span.</title>
        <authorList>
            <person name="Glass D."/>
        </authorList>
    </citation>
    <scope>NUCLEOTIDE SEQUENCE</scope>
    <source>
        <strain evidence="8">LTLLF</strain>
        <tissue evidence="8">Muscle</tissue>
    </source>
</reference>
<dbReference type="PANTHER" id="PTHR11132">
    <property type="entry name" value="SOLUTE CARRIER FAMILY 35"/>
    <property type="match status" value="1"/>
</dbReference>
<feature type="transmembrane region" description="Helical" evidence="6">
    <location>
        <begin position="74"/>
        <end position="96"/>
    </location>
</feature>
<gene>
    <name evidence="8" type="ORF">LTLLF_133875</name>
</gene>
<feature type="region of interest" description="Disordered" evidence="5">
    <location>
        <begin position="388"/>
        <end position="413"/>
    </location>
</feature>
<feature type="region of interest" description="Disordered" evidence="5">
    <location>
        <begin position="1"/>
        <end position="21"/>
    </location>
</feature>
<evidence type="ECO:0000256" key="2">
    <source>
        <dbReference type="ARBA" id="ARBA00022692"/>
    </source>
</evidence>
<name>A0A8J6L5M6_MICOH</name>
<accession>A0A8J6L5M6</accession>
<feature type="transmembrane region" description="Helical" evidence="6">
    <location>
        <begin position="257"/>
        <end position="276"/>
    </location>
</feature>
<evidence type="ECO:0000313" key="8">
    <source>
        <dbReference type="EMBL" id="KAH0514822.1"/>
    </source>
</evidence>
<dbReference type="EMBL" id="JAATJU010021065">
    <property type="protein sequence ID" value="KAH0514822.1"/>
    <property type="molecule type" value="Genomic_DNA"/>
</dbReference>
<evidence type="ECO:0000313" key="9">
    <source>
        <dbReference type="Proteomes" id="UP000710432"/>
    </source>
</evidence>
<feature type="transmembrane region" description="Helical" evidence="6">
    <location>
        <begin position="296"/>
        <end position="317"/>
    </location>
</feature>
<keyword evidence="4 6" id="KW-0472">Membrane</keyword>
<evidence type="ECO:0000259" key="7">
    <source>
        <dbReference type="Pfam" id="PF03151"/>
    </source>
</evidence>
<dbReference type="Pfam" id="PF03151">
    <property type="entry name" value="TPT"/>
    <property type="match status" value="1"/>
</dbReference>
<feature type="compositionally biased region" description="Polar residues" evidence="5">
    <location>
        <begin position="327"/>
        <end position="350"/>
    </location>
</feature>
<evidence type="ECO:0000256" key="1">
    <source>
        <dbReference type="ARBA" id="ARBA00004141"/>
    </source>
</evidence>
<organism evidence="8 9">
    <name type="scientific">Microtus ochrogaster</name>
    <name type="common">Prairie vole</name>
    <dbReference type="NCBI Taxonomy" id="79684"/>
    <lineage>
        <taxon>Eukaryota</taxon>
        <taxon>Metazoa</taxon>
        <taxon>Chordata</taxon>
        <taxon>Craniata</taxon>
        <taxon>Vertebrata</taxon>
        <taxon>Euteleostomi</taxon>
        <taxon>Mammalia</taxon>
        <taxon>Eutheria</taxon>
        <taxon>Euarchontoglires</taxon>
        <taxon>Glires</taxon>
        <taxon>Rodentia</taxon>
        <taxon>Myomorpha</taxon>
        <taxon>Muroidea</taxon>
        <taxon>Cricetidae</taxon>
        <taxon>Arvicolinae</taxon>
        <taxon>Microtus</taxon>
    </lineage>
</organism>
<evidence type="ECO:0000256" key="6">
    <source>
        <dbReference type="SAM" id="Phobius"/>
    </source>
</evidence>
<protein>
    <submittedName>
        <fullName evidence="8">Solute carrier family 35 member E2</fullName>
    </submittedName>
</protein>
<feature type="transmembrane region" description="Helical" evidence="6">
    <location>
        <begin position="141"/>
        <end position="161"/>
    </location>
</feature>
<evidence type="ECO:0000256" key="5">
    <source>
        <dbReference type="SAM" id="MobiDB-lite"/>
    </source>
</evidence>
<feature type="region of interest" description="Disordered" evidence="5">
    <location>
        <begin position="327"/>
        <end position="353"/>
    </location>
</feature>
<keyword evidence="2 6" id="KW-0812">Transmembrane</keyword>
<comment type="subcellular location">
    <subcellularLocation>
        <location evidence="1">Membrane</location>
        <topology evidence="1">Multi-pass membrane protein</topology>
    </subcellularLocation>
</comment>
<dbReference type="GO" id="GO:0016020">
    <property type="term" value="C:membrane"/>
    <property type="evidence" value="ECO:0007669"/>
    <property type="project" value="UniProtKB-SubCell"/>
</dbReference>
<dbReference type="Proteomes" id="UP000710432">
    <property type="component" value="Unassembled WGS sequence"/>
</dbReference>
<keyword evidence="3 6" id="KW-1133">Transmembrane helix</keyword>
<feature type="transmembrane region" description="Helical" evidence="6">
    <location>
        <begin position="193"/>
        <end position="211"/>
    </location>
</feature>
<evidence type="ECO:0000256" key="3">
    <source>
        <dbReference type="ARBA" id="ARBA00022989"/>
    </source>
</evidence>
<dbReference type="AlphaFoldDB" id="A0A8J6L5M6"/>